<keyword evidence="1" id="KW-0863">Zinc-finger</keyword>
<dbReference type="Gene3D" id="3.30.160.60">
    <property type="entry name" value="Classic Zinc Finger"/>
    <property type="match status" value="1"/>
</dbReference>
<dbReference type="AlphaFoldDB" id="A0A4Z1P9F7"/>
<comment type="caution">
    <text evidence="5">The sequence shown here is derived from an EMBL/GenBank/DDBJ whole genome shotgun (WGS) entry which is preliminary data.</text>
</comment>
<sequence length="236" mass="27577">MARRLKPFVCEHCGIAIHRRRDTEKHMEAYHTEDKGIQLEQKRESSHDPVGLPIEDREAIANDNEPASKEAMDAFAAIEKQINEFRIRHINQQLAELEEEEGLLDQDLHPDQNEPLAIIRKFVNDKLQPEEVHHKYSIQNANFNLKSRTELLHSQYSQEARALREKKLDKCHDELHKIHKLNASEEQKEKEATESPTPKGKFGAYYETDDRGMFVTGQKIAENGKRGQRKWRPRLD</sequence>
<keyword evidence="1" id="KW-0479">Metal-binding</keyword>
<gene>
    <name evidence="5" type="ORF">E6O75_ATG04330</name>
</gene>
<evidence type="ECO:0000256" key="2">
    <source>
        <dbReference type="SAM" id="Coils"/>
    </source>
</evidence>
<protein>
    <recommendedName>
        <fullName evidence="4">C2H2-type domain-containing protein</fullName>
    </recommendedName>
</protein>
<evidence type="ECO:0000259" key="4">
    <source>
        <dbReference type="PROSITE" id="PS50157"/>
    </source>
</evidence>
<feature type="domain" description="C2H2-type" evidence="4">
    <location>
        <begin position="8"/>
        <end position="36"/>
    </location>
</feature>
<evidence type="ECO:0000256" key="1">
    <source>
        <dbReference type="PROSITE-ProRule" id="PRU00042"/>
    </source>
</evidence>
<evidence type="ECO:0000313" key="6">
    <source>
        <dbReference type="Proteomes" id="UP000298493"/>
    </source>
</evidence>
<evidence type="ECO:0000313" key="5">
    <source>
        <dbReference type="EMBL" id="TID25125.1"/>
    </source>
</evidence>
<feature type="compositionally biased region" description="Basic and acidic residues" evidence="3">
    <location>
        <begin position="179"/>
        <end position="193"/>
    </location>
</feature>
<accession>A0A4Z1P9F7</accession>
<evidence type="ECO:0000256" key="3">
    <source>
        <dbReference type="SAM" id="MobiDB-lite"/>
    </source>
</evidence>
<proteinExistence type="predicted"/>
<dbReference type="PROSITE" id="PS50157">
    <property type="entry name" value="ZINC_FINGER_C2H2_2"/>
    <property type="match status" value="1"/>
</dbReference>
<dbReference type="InterPro" id="IPR013087">
    <property type="entry name" value="Znf_C2H2_type"/>
</dbReference>
<organism evidence="5 6">
    <name type="scientific">Venturia nashicola</name>
    <dbReference type="NCBI Taxonomy" id="86259"/>
    <lineage>
        <taxon>Eukaryota</taxon>
        <taxon>Fungi</taxon>
        <taxon>Dikarya</taxon>
        <taxon>Ascomycota</taxon>
        <taxon>Pezizomycotina</taxon>
        <taxon>Dothideomycetes</taxon>
        <taxon>Pleosporomycetidae</taxon>
        <taxon>Venturiales</taxon>
        <taxon>Venturiaceae</taxon>
        <taxon>Venturia</taxon>
    </lineage>
</organism>
<keyword evidence="6" id="KW-1185">Reference proteome</keyword>
<dbReference type="EMBL" id="SNSC02000004">
    <property type="protein sequence ID" value="TID25125.1"/>
    <property type="molecule type" value="Genomic_DNA"/>
</dbReference>
<feature type="coiled-coil region" evidence="2">
    <location>
        <begin position="80"/>
        <end position="107"/>
    </location>
</feature>
<dbReference type="Proteomes" id="UP000298493">
    <property type="component" value="Unassembled WGS sequence"/>
</dbReference>
<name>A0A4Z1P9F7_9PEZI</name>
<dbReference type="GO" id="GO:0008270">
    <property type="term" value="F:zinc ion binding"/>
    <property type="evidence" value="ECO:0007669"/>
    <property type="project" value="UniProtKB-KW"/>
</dbReference>
<feature type="region of interest" description="Disordered" evidence="3">
    <location>
        <begin position="179"/>
        <end position="205"/>
    </location>
</feature>
<reference evidence="5 6" key="1">
    <citation type="submission" date="2019-04" db="EMBL/GenBank/DDBJ databases">
        <title>High contiguity whole genome sequence and gene annotation resource for two Venturia nashicola isolates.</title>
        <authorList>
            <person name="Prokchorchik M."/>
            <person name="Won K."/>
            <person name="Lee Y."/>
            <person name="Choi E.D."/>
            <person name="Segonzac C."/>
            <person name="Sohn K.H."/>
        </authorList>
    </citation>
    <scope>NUCLEOTIDE SEQUENCE [LARGE SCALE GENOMIC DNA]</scope>
    <source>
        <strain evidence="5 6">PRI2</strain>
    </source>
</reference>
<dbReference type="PROSITE" id="PS00028">
    <property type="entry name" value="ZINC_FINGER_C2H2_1"/>
    <property type="match status" value="1"/>
</dbReference>
<keyword evidence="1" id="KW-0862">Zinc</keyword>
<keyword evidence="2" id="KW-0175">Coiled coil</keyword>